<reference evidence="2 3" key="1">
    <citation type="submission" date="2018-08" db="EMBL/GenBank/DDBJ databases">
        <title>Diversity &amp; Physiological Properties of Lignin-Decomposing Actinobacteria from Soil.</title>
        <authorList>
            <person name="Roh S.G."/>
            <person name="Kim S.B."/>
        </authorList>
    </citation>
    <scope>NUCLEOTIDE SEQUENCE [LARGE SCALE GENOMIC DNA]</scope>
    <source>
        <strain evidence="2 3">MMS17-GH009</strain>
    </source>
</reference>
<dbReference type="EMBL" id="QVIG01000001">
    <property type="protein sequence ID" value="RGD58019.1"/>
    <property type="molecule type" value="Genomic_DNA"/>
</dbReference>
<feature type="region of interest" description="Disordered" evidence="1">
    <location>
        <begin position="163"/>
        <end position="182"/>
    </location>
</feature>
<keyword evidence="3" id="KW-1185">Reference proteome</keyword>
<dbReference type="Proteomes" id="UP000263377">
    <property type="component" value="Unassembled WGS sequence"/>
</dbReference>
<comment type="caution">
    <text evidence="2">The sequence shown here is derived from an EMBL/GenBank/DDBJ whole genome shotgun (WGS) entry which is preliminary data.</text>
</comment>
<organism evidence="2 3">
    <name type="scientific">Kitasatospora xanthocidica</name>
    <dbReference type="NCBI Taxonomy" id="83382"/>
    <lineage>
        <taxon>Bacteria</taxon>
        <taxon>Bacillati</taxon>
        <taxon>Actinomycetota</taxon>
        <taxon>Actinomycetes</taxon>
        <taxon>Kitasatosporales</taxon>
        <taxon>Streptomycetaceae</taxon>
        <taxon>Kitasatospora</taxon>
    </lineage>
</organism>
<dbReference type="AlphaFoldDB" id="A0A372ZQ40"/>
<accession>A0A372ZQ40</accession>
<name>A0A372ZQ40_9ACTN</name>
<proteinExistence type="predicted"/>
<evidence type="ECO:0000256" key="1">
    <source>
        <dbReference type="SAM" id="MobiDB-lite"/>
    </source>
</evidence>
<protein>
    <submittedName>
        <fullName evidence="2">Uncharacterized protein</fullName>
    </submittedName>
</protein>
<evidence type="ECO:0000313" key="2">
    <source>
        <dbReference type="EMBL" id="RGD58019.1"/>
    </source>
</evidence>
<gene>
    <name evidence="2" type="ORF">DR950_09665</name>
</gene>
<evidence type="ECO:0000313" key="3">
    <source>
        <dbReference type="Proteomes" id="UP000263377"/>
    </source>
</evidence>
<dbReference type="RefSeq" id="WP_117486696.1">
    <property type="nucleotide sequence ID" value="NZ_QVIG01000001.1"/>
</dbReference>
<sequence>MVTYSQLNQVDLGSLASAAGDFESLVRKWDLTQRMQNEVIGTIQQSGWHGDAAGLANAKLTWARDQIHAAFEEASALAKTLRDAHTEITAAKNDLTTAVRNATDAGLTVDGEGAVHWPPPTNQADKKDAEYAKSWKAKAETAAKAIGDAIDRATEADLDASRALGDDTGSDGTAFNANPVGGIPEEEAKAATYILSLGDQASDAQLKHLQDILDHHKNDPRFATSFYGNQDPATFMAKYGAMAQSGDYANSSARTAAIKGIQQDLGLTLATATDTKQPLHVSDEWEKRFRAAGAAQIPLRPGADPAKSPYGYQIMANLLRNGSYDAHFLNPVAQHVTQLTQENPTRWEVPAYRSGGYPFDEFKFIGQPDKDGNLKGFNPLSGILDAFGHSPEAATKFFNDPVTTYNPDGSVKSTGGQNTYFKLFTDSGNNSVLADMNYPLRPLEGGPADPSNVGPLGHALEAAATGRAWDDTQGKYPPHTPEMSAVMQQVVQRFGNGDGPSLLHGGVFADLNGSVGNMTANYIADIENSLEGPGAKEPTPGVAPAPGVATEFAQKDVQRLLLAVGRDTDAYASIATAQQAYQTAQIQQVMAHPELHKDLGMSIENVTKPGGIVTGLITSAMSDEIFHNHAVSDQEVNDAIDAKKDIAKTVWDYTGGVAAEKIPKVGGLINDQVDEIMTNVANSYHVDTTNQAADDAGTKVATSVTGSQQAVVDAVKSAGRDAGLDPNYLSELARQGSASLDAGCNTGHRLFQQQQAAAAAAKE</sequence>